<evidence type="ECO:0000256" key="7">
    <source>
        <dbReference type="ARBA" id="ARBA00022605"/>
    </source>
</evidence>
<evidence type="ECO:0000259" key="17">
    <source>
        <dbReference type="Pfam" id="PF04715"/>
    </source>
</evidence>
<comment type="catalytic activity">
    <reaction evidence="14 15">
        <text>chorismate + L-glutamine = anthranilate + pyruvate + L-glutamate + H(+)</text>
        <dbReference type="Rhea" id="RHEA:21732"/>
        <dbReference type="ChEBI" id="CHEBI:15361"/>
        <dbReference type="ChEBI" id="CHEBI:15378"/>
        <dbReference type="ChEBI" id="CHEBI:16567"/>
        <dbReference type="ChEBI" id="CHEBI:29748"/>
        <dbReference type="ChEBI" id="CHEBI:29985"/>
        <dbReference type="ChEBI" id="CHEBI:58359"/>
        <dbReference type="EC" id="4.1.3.27"/>
    </reaction>
</comment>
<dbReference type="PRINTS" id="PR00095">
    <property type="entry name" value="ANTSNTHASEI"/>
</dbReference>
<accession>A0A8A0RLJ0</accession>
<evidence type="ECO:0000256" key="14">
    <source>
        <dbReference type="ARBA" id="ARBA00047683"/>
    </source>
</evidence>
<evidence type="ECO:0000256" key="3">
    <source>
        <dbReference type="ARBA" id="ARBA00009562"/>
    </source>
</evidence>
<evidence type="ECO:0000256" key="1">
    <source>
        <dbReference type="ARBA" id="ARBA00001946"/>
    </source>
</evidence>
<evidence type="ECO:0000256" key="13">
    <source>
        <dbReference type="ARBA" id="ARBA00025634"/>
    </source>
</evidence>
<feature type="domain" description="Chorismate-utilising enzyme C-terminal" evidence="16">
    <location>
        <begin position="222"/>
        <end position="475"/>
    </location>
</feature>
<dbReference type="InterPro" id="IPR005801">
    <property type="entry name" value="ADC_synthase"/>
</dbReference>
<dbReference type="AlphaFoldDB" id="A0A8A0RLJ0"/>
<dbReference type="PANTHER" id="PTHR11236:SF48">
    <property type="entry name" value="ISOCHORISMATE SYNTHASE MENF"/>
    <property type="match status" value="1"/>
</dbReference>
<keyword evidence="11 15" id="KW-0057">Aromatic amino acid biosynthesis</keyword>
<dbReference type="InterPro" id="IPR019999">
    <property type="entry name" value="Anth_synth_I-like"/>
</dbReference>
<evidence type="ECO:0000313" key="19">
    <source>
        <dbReference type="Proteomes" id="UP000662904"/>
    </source>
</evidence>
<organism evidence="18 19">
    <name type="scientific">Koleobacter methoxysyntrophicus</name>
    <dbReference type="NCBI Taxonomy" id="2751313"/>
    <lineage>
        <taxon>Bacteria</taxon>
        <taxon>Bacillati</taxon>
        <taxon>Bacillota</taxon>
        <taxon>Clostridia</taxon>
        <taxon>Koleobacterales</taxon>
        <taxon>Koleobacteraceae</taxon>
        <taxon>Koleobacter</taxon>
    </lineage>
</organism>
<keyword evidence="12 15" id="KW-0456">Lyase</keyword>
<dbReference type="RefSeq" id="WP_206708321.1">
    <property type="nucleotide sequence ID" value="NZ_CP059066.1"/>
</dbReference>
<dbReference type="InterPro" id="IPR006805">
    <property type="entry name" value="Anth_synth_I_N"/>
</dbReference>
<keyword evidence="10 15" id="KW-0460">Magnesium</keyword>
<dbReference type="NCBIfam" id="TIGR00564">
    <property type="entry name" value="trpE_most"/>
    <property type="match status" value="1"/>
</dbReference>
<evidence type="ECO:0000256" key="2">
    <source>
        <dbReference type="ARBA" id="ARBA00004873"/>
    </source>
</evidence>
<dbReference type="GO" id="GO:0046872">
    <property type="term" value="F:metal ion binding"/>
    <property type="evidence" value="ECO:0007669"/>
    <property type="project" value="UniProtKB-KW"/>
</dbReference>
<evidence type="ECO:0000256" key="5">
    <source>
        <dbReference type="ARBA" id="ARBA00012266"/>
    </source>
</evidence>
<dbReference type="KEGG" id="kme:H0A61_00406"/>
<dbReference type="InterPro" id="IPR005256">
    <property type="entry name" value="Anth_synth_I_PabB"/>
</dbReference>
<evidence type="ECO:0000256" key="10">
    <source>
        <dbReference type="ARBA" id="ARBA00022842"/>
    </source>
</evidence>
<evidence type="ECO:0000313" key="18">
    <source>
        <dbReference type="EMBL" id="QSQ08086.1"/>
    </source>
</evidence>
<evidence type="ECO:0000256" key="11">
    <source>
        <dbReference type="ARBA" id="ARBA00023141"/>
    </source>
</evidence>
<dbReference type="EMBL" id="CP059066">
    <property type="protein sequence ID" value="QSQ08086.1"/>
    <property type="molecule type" value="Genomic_DNA"/>
</dbReference>
<dbReference type="SUPFAM" id="SSF56322">
    <property type="entry name" value="ADC synthase"/>
    <property type="match status" value="1"/>
</dbReference>
<comment type="similarity">
    <text evidence="3 15">Belongs to the anthranilate synthase component I family.</text>
</comment>
<protein>
    <recommendedName>
        <fullName evidence="6 15">Anthranilate synthase component 1</fullName>
        <ecNumber evidence="5 15">4.1.3.27</ecNumber>
    </recommendedName>
</protein>
<reference evidence="18" key="1">
    <citation type="submission" date="2020-07" db="EMBL/GenBank/DDBJ databases">
        <title>Koleobacter methoxysyntrophicus gen. nov., sp. nov., a novel anaerobic bacterium isolated from deep subsurface oil field and proposal of Koleobacterales ord. nov. in the phylum Firmicutes.</title>
        <authorList>
            <person name="Sakamoto S."/>
            <person name="Tamaki H."/>
        </authorList>
    </citation>
    <scope>NUCLEOTIDE SEQUENCE</scope>
    <source>
        <strain evidence="18">NRmbB1</strain>
    </source>
</reference>
<dbReference type="UniPathway" id="UPA00035">
    <property type="reaction ID" value="UER00040"/>
</dbReference>
<evidence type="ECO:0000256" key="4">
    <source>
        <dbReference type="ARBA" id="ARBA00011575"/>
    </source>
</evidence>
<dbReference type="Pfam" id="PF00425">
    <property type="entry name" value="Chorismate_bind"/>
    <property type="match status" value="1"/>
</dbReference>
<comment type="pathway">
    <text evidence="2 15">Amino-acid biosynthesis; L-tryptophan biosynthesis; L-tryptophan from chorismate: step 1/5.</text>
</comment>
<evidence type="ECO:0000256" key="9">
    <source>
        <dbReference type="ARBA" id="ARBA00022822"/>
    </source>
</evidence>
<dbReference type="GO" id="GO:0004049">
    <property type="term" value="F:anthranilate synthase activity"/>
    <property type="evidence" value="ECO:0007669"/>
    <property type="project" value="UniProtKB-EC"/>
</dbReference>
<keyword evidence="9 15" id="KW-0822">Tryptophan biosynthesis</keyword>
<dbReference type="Pfam" id="PF04715">
    <property type="entry name" value="Anth_synt_I_N"/>
    <property type="match status" value="1"/>
</dbReference>
<keyword evidence="19" id="KW-1185">Reference proteome</keyword>
<evidence type="ECO:0000259" key="16">
    <source>
        <dbReference type="Pfam" id="PF00425"/>
    </source>
</evidence>
<dbReference type="GO" id="GO:0000162">
    <property type="term" value="P:L-tryptophan biosynthetic process"/>
    <property type="evidence" value="ECO:0007669"/>
    <property type="project" value="UniProtKB-UniPathway"/>
</dbReference>
<keyword evidence="8 15" id="KW-0479">Metal-binding</keyword>
<evidence type="ECO:0000256" key="8">
    <source>
        <dbReference type="ARBA" id="ARBA00022723"/>
    </source>
</evidence>
<gene>
    <name evidence="15 18" type="primary">trpE</name>
    <name evidence="18" type="ORF">H0A61_00406</name>
</gene>
<comment type="function">
    <text evidence="13 15">Part of a heterotetrameric complex that catalyzes the two-step biosynthesis of anthranilate, an intermediate in the biosynthesis of L-tryptophan. In the first step, the glutamine-binding beta subunit (TrpG) of anthranilate synthase (AS) provides the glutamine amidotransferase activity which generates ammonia as a substrate that, along with chorismate, is used in the second step, catalyzed by the large alpha subunit of AS (TrpE) to produce anthranilate. In the absence of TrpG, TrpE can synthesize anthranilate directly from chorismate and high concentrations of ammonia.</text>
</comment>
<dbReference type="Gene3D" id="3.60.120.10">
    <property type="entry name" value="Anthranilate synthase"/>
    <property type="match status" value="1"/>
</dbReference>
<proteinExistence type="inferred from homology"/>
<evidence type="ECO:0000256" key="15">
    <source>
        <dbReference type="RuleBase" id="RU364045"/>
    </source>
</evidence>
<evidence type="ECO:0000256" key="6">
    <source>
        <dbReference type="ARBA" id="ARBA00020653"/>
    </source>
</evidence>
<dbReference type="Proteomes" id="UP000662904">
    <property type="component" value="Chromosome"/>
</dbReference>
<sequence>MHKPTYREFLSMAEQGNLIPVYRDYDGDYQTPVDVYERLKGTGFSCYFEKVERGEKNGRFSYICINPVKVFIRGESGKGGTSDPFEDLKDVTERLKPVGYNELPDDYPGIIGFFSYDAVRHIERLPDLNHDDLNIPDAVMIFPGNVIVFDNHLRAIRVISNCLLDGISDSNDMKEAYLKAVRNIDGIITTLKSEAGNGKLQDKRKDKGKFFQPIQFKTNIAREDFEKAVVRAKEYIEAGDAIQIVISRRLEAEIRIDPLRIFKALKEVNPSPYMFFMDFGEVKLIGSSPELLVKVDGNRVTTNPIAGTRPRFNEPGMDREMEKELLADEKERAEHLMLVDLSRNDLGRVSKFGSVNVKRFMEVERFSHVIHLVSEVEGELLENLNCLDALKACFPAGTVSGAPKIRAMEIIEELETNKRGPYAGAVVNLNFRGGMDSCIIIRTIVMKGNKAYIQAGAGIVADSIPEREYEETQKKAEALIRAVKLAEEVEG</sequence>
<dbReference type="InterPro" id="IPR015890">
    <property type="entry name" value="Chorismate_C"/>
</dbReference>
<keyword evidence="7 15" id="KW-0028">Amino-acid biosynthesis</keyword>
<evidence type="ECO:0000256" key="12">
    <source>
        <dbReference type="ARBA" id="ARBA00023239"/>
    </source>
</evidence>
<dbReference type="EC" id="4.1.3.27" evidence="5 15"/>
<dbReference type="PANTHER" id="PTHR11236">
    <property type="entry name" value="AMINOBENZOATE/ANTHRANILATE SYNTHASE"/>
    <property type="match status" value="1"/>
</dbReference>
<comment type="cofactor">
    <cofactor evidence="1 15">
        <name>Mg(2+)</name>
        <dbReference type="ChEBI" id="CHEBI:18420"/>
    </cofactor>
</comment>
<comment type="subunit">
    <text evidence="4 15">Heterotetramer consisting of two non-identical subunits: a beta subunit (TrpG) and a large alpha subunit (TrpE).</text>
</comment>
<feature type="domain" description="Anthranilate synthase component I N-terminal" evidence="17">
    <location>
        <begin position="30"/>
        <end position="153"/>
    </location>
</feature>
<name>A0A8A0RLJ0_9FIRM</name>